<dbReference type="InterPro" id="IPR003593">
    <property type="entry name" value="AAA+_ATPase"/>
</dbReference>
<evidence type="ECO:0000259" key="9">
    <source>
        <dbReference type="PROSITE" id="PS50929"/>
    </source>
</evidence>
<evidence type="ECO:0000256" key="1">
    <source>
        <dbReference type="ARBA" id="ARBA00004651"/>
    </source>
</evidence>
<dbReference type="SUPFAM" id="SSF90123">
    <property type="entry name" value="ABC transporter transmembrane region"/>
    <property type="match status" value="1"/>
</dbReference>
<keyword evidence="3" id="KW-0547">Nucleotide-binding</keyword>
<keyword evidence="4 10" id="KW-0067">ATP-binding</keyword>
<dbReference type="PANTHER" id="PTHR24221:SF654">
    <property type="entry name" value="ATP-BINDING CASSETTE SUB-FAMILY B MEMBER 6"/>
    <property type="match status" value="1"/>
</dbReference>
<accession>A0ABP7P2W0</accession>
<dbReference type="InterPro" id="IPR036640">
    <property type="entry name" value="ABC1_TM_sf"/>
</dbReference>
<evidence type="ECO:0000256" key="6">
    <source>
        <dbReference type="ARBA" id="ARBA00023136"/>
    </source>
</evidence>
<feature type="transmembrane region" description="Helical" evidence="7">
    <location>
        <begin position="274"/>
        <end position="291"/>
    </location>
</feature>
<gene>
    <name evidence="10" type="ORF">GCM10022278_16380</name>
</gene>
<dbReference type="GO" id="GO:0005524">
    <property type="term" value="F:ATP binding"/>
    <property type="evidence" value="ECO:0007669"/>
    <property type="project" value="UniProtKB-KW"/>
</dbReference>
<keyword evidence="11" id="KW-1185">Reference proteome</keyword>
<feature type="transmembrane region" description="Helical" evidence="7">
    <location>
        <begin position="20"/>
        <end position="45"/>
    </location>
</feature>
<keyword evidence="6 7" id="KW-0472">Membrane</keyword>
<evidence type="ECO:0000256" key="7">
    <source>
        <dbReference type="SAM" id="Phobius"/>
    </source>
</evidence>
<comment type="subcellular location">
    <subcellularLocation>
        <location evidence="1">Cell membrane</location>
        <topology evidence="1">Multi-pass membrane protein</topology>
    </subcellularLocation>
</comment>
<dbReference type="Gene3D" id="1.20.1560.10">
    <property type="entry name" value="ABC transporter type 1, transmembrane domain"/>
    <property type="match status" value="1"/>
</dbReference>
<dbReference type="SUPFAM" id="SSF52540">
    <property type="entry name" value="P-loop containing nucleoside triphosphate hydrolases"/>
    <property type="match status" value="1"/>
</dbReference>
<dbReference type="PANTHER" id="PTHR24221">
    <property type="entry name" value="ATP-BINDING CASSETTE SUB-FAMILY B"/>
    <property type="match status" value="1"/>
</dbReference>
<dbReference type="InterPro" id="IPR003439">
    <property type="entry name" value="ABC_transporter-like_ATP-bd"/>
</dbReference>
<reference evidence="11" key="1">
    <citation type="journal article" date="2019" name="Int. J. Syst. Evol. Microbiol.">
        <title>The Global Catalogue of Microorganisms (GCM) 10K type strain sequencing project: providing services to taxonomists for standard genome sequencing and annotation.</title>
        <authorList>
            <consortium name="The Broad Institute Genomics Platform"/>
            <consortium name="The Broad Institute Genome Sequencing Center for Infectious Disease"/>
            <person name="Wu L."/>
            <person name="Ma J."/>
        </authorList>
    </citation>
    <scope>NUCLEOTIDE SEQUENCE [LARGE SCALE GENOMIC DNA]</scope>
    <source>
        <strain evidence="11">JCM 17555</strain>
    </source>
</reference>
<dbReference type="PROSITE" id="PS50893">
    <property type="entry name" value="ABC_TRANSPORTER_2"/>
    <property type="match status" value="1"/>
</dbReference>
<proteinExistence type="predicted"/>
<evidence type="ECO:0000256" key="3">
    <source>
        <dbReference type="ARBA" id="ARBA00022741"/>
    </source>
</evidence>
<keyword evidence="2 7" id="KW-0812">Transmembrane</keyword>
<feature type="domain" description="ABC transporter" evidence="8">
    <location>
        <begin position="333"/>
        <end position="573"/>
    </location>
</feature>
<dbReference type="CDD" id="cd03228">
    <property type="entry name" value="ABCC_MRP_Like"/>
    <property type="match status" value="1"/>
</dbReference>
<sequence>MHSEATLRPGAALLDFFRPYRYWLLAILLTWILTGLAMVAIGLLLAASHDGFPTRPVIMIGAAVYAIVLLRYFAVTSVGERIAADVRAAIHAKLHRLPTEQIDRLHGGDVQQRMSGDLATCHAFLTSNASILMRNAFLFVAAFVSVLFLDWQLGLFLAVVFALVITLLVRRSRLRQTSLAAENRRGELSNYLLETLSTMRIIRAYDAAPSDSYRFNTANSSVLQSLLNILRKRLLTNVLTVVSLVAFVGIFLIFTDRSVEAMQATSTTAGSRKLSLLYFFGLLGLSSASMIEAGMRWVETSAAASRISYLLSLPDQPVSARRLKPLEAGPPDIRFESVTYHHPASEGAVRPAAALQDVTCRLPGGKLTVMVGPTGSGKSTFIDVCLNNINPGRGQVFWNDTSHAAIDAASLRARSALVDQDVLIRSESLRDNVLFGRPLDEPSLQRAYEQSQLQEVLDRLPEGDRTPVGEGAAVRLSMGQKQRLAIARALYAKPSLVLLDEPTSALDALTEAAILKTLVGLRGEATVLIVAHRLAVVPYADHIIVLKDGRVDAEGSLAEVMAGSALFADLMASLRETDFDRSPDHNER</sequence>
<dbReference type="InterPro" id="IPR039421">
    <property type="entry name" value="Type_1_exporter"/>
</dbReference>
<dbReference type="SMART" id="SM00382">
    <property type="entry name" value="AAA"/>
    <property type="match status" value="1"/>
</dbReference>
<dbReference type="RefSeq" id="WP_344805158.1">
    <property type="nucleotide sequence ID" value="NZ_BAABBO010000007.1"/>
</dbReference>
<comment type="caution">
    <text evidence="10">The sequence shown here is derived from an EMBL/GenBank/DDBJ whole genome shotgun (WGS) entry which is preliminary data.</text>
</comment>
<evidence type="ECO:0000259" key="8">
    <source>
        <dbReference type="PROSITE" id="PS50893"/>
    </source>
</evidence>
<evidence type="ECO:0000256" key="5">
    <source>
        <dbReference type="ARBA" id="ARBA00022989"/>
    </source>
</evidence>
<evidence type="ECO:0000313" key="10">
    <source>
        <dbReference type="EMBL" id="GAA3958729.1"/>
    </source>
</evidence>
<evidence type="ECO:0000313" key="11">
    <source>
        <dbReference type="Proteomes" id="UP001501337"/>
    </source>
</evidence>
<keyword evidence="5 7" id="KW-1133">Transmembrane helix</keyword>
<feature type="domain" description="ABC transmembrane type-1" evidence="9">
    <location>
        <begin position="57"/>
        <end position="254"/>
    </location>
</feature>
<dbReference type="Pfam" id="PF00664">
    <property type="entry name" value="ABC_membrane"/>
    <property type="match status" value="1"/>
</dbReference>
<dbReference type="Proteomes" id="UP001501337">
    <property type="component" value="Unassembled WGS sequence"/>
</dbReference>
<feature type="transmembrane region" description="Helical" evidence="7">
    <location>
        <begin position="234"/>
        <end position="254"/>
    </location>
</feature>
<name>A0ABP7P2W0_9GAMM</name>
<dbReference type="InterPro" id="IPR027417">
    <property type="entry name" value="P-loop_NTPase"/>
</dbReference>
<dbReference type="EMBL" id="BAABBO010000007">
    <property type="protein sequence ID" value="GAA3958729.1"/>
    <property type="molecule type" value="Genomic_DNA"/>
</dbReference>
<dbReference type="Gene3D" id="3.40.50.300">
    <property type="entry name" value="P-loop containing nucleotide triphosphate hydrolases"/>
    <property type="match status" value="1"/>
</dbReference>
<evidence type="ECO:0000256" key="2">
    <source>
        <dbReference type="ARBA" id="ARBA00022692"/>
    </source>
</evidence>
<evidence type="ECO:0000256" key="4">
    <source>
        <dbReference type="ARBA" id="ARBA00022840"/>
    </source>
</evidence>
<feature type="transmembrane region" description="Helical" evidence="7">
    <location>
        <begin position="136"/>
        <end position="169"/>
    </location>
</feature>
<dbReference type="Pfam" id="PF00005">
    <property type="entry name" value="ABC_tran"/>
    <property type="match status" value="1"/>
</dbReference>
<dbReference type="PROSITE" id="PS50929">
    <property type="entry name" value="ABC_TM1F"/>
    <property type="match status" value="1"/>
</dbReference>
<feature type="transmembrane region" description="Helical" evidence="7">
    <location>
        <begin position="57"/>
        <end position="74"/>
    </location>
</feature>
<protein>
    <submittedName>
        <fullName evidence="10">ABC transporter ATP-binding protein/permease</fullName>
    </submittedName>
</protein>
<dbReference type="InterPro" id="IPR011527">
    <property type="entry name" value="ABC1_TM_dom"/>
</dbReference>
<organism evidence="10 11">
    <name type="scientific">Allohahella marinimesophila</name>
    <dbReference type="NCBI Taxonomy" id="1054972"/>
    <lineage>
        <taxon>Bacteria</taxon>
        <taxon>Pseudomonadati</taxon>
        <taxon>Pseudomonadota</taxon>
        <taxon>Gammaproteobacteria</taxon>
        <taxon>Oceanospirillales</taxon>
        <taxon>Hahellaceae</taxon>
        <taxon>Allohahella</taxon>
    </lineage>
</organism>